<sequence>MSPTAASRPDPPGGDHPVRRRLRQPQRAEDAPPAQLLGEEAEPPRRLPRGPGPVDHRQIPAPGGSPPSGVELLRRMGPGETAGLDGFLGEWERWSAEVLESHLSYPILCFFRSQHSNQSWLASLTLVLDVSALVIVGVGNDEDQFRQRQARLTFAMARYAVGDLSQVLNTPPTVPKPDRLPPADVARLRELLAGAGIALREGAAAERQLAELRRLYEPYVNAMAQLVLLALPAWLPDPGVPDDWETTPWQGSPEEAVDALLGDAEEWGTVAARRSR</sequence>
<evidence type="ECO:0000313" key="2">
    <source>
        <dbReference type="EMBL" id="CAA9585182.1"/>
    </source>
</evidence>
<feature type="region of interest" description="Disordered" evidence="1">
    <location>
        <begin position="1"/>
        <end position="72"/>
    </location>
</feature>
<accession>A0A6J4VPE4</accession>
<dbReference type="AlphaFoldDB" id="A0A6J4VPE4"/>
<organism evidence="2">
    <name type="scientific">uncultured Thermomicrobiales bacterium</name>
    <dbReference type="NCBI Taxonomy" id="1645740"/>
    <lineage>
        <taxon>Bacteria</taxon>
        <taxon>Pseudomonadati</taxon>
        <taxon>Thermomicrobiota</taxon>
        <taxon>Thermomicrobia</taxon>
        <taxon>Thermomicrobiales</taxon>
        <taxon>environmental samples</taxon>
    </lineage>
</organism>
<name>A0A6J4VPE4_9BACT</name>
<gene>
    <name evidence="2" type="ORF">AVDCRST_MAG19-4506</name>
</gene>
<reference evidence="2" key="1">
    <citation type="submission" date="2020-02" db="EMBL/GenBank/DDBJ databases">
        <authorList>
            <person name="Meier V. D."/>
        </authorList>
    </citation>
    <scope>NUCLEOTIDE SEQUENCE</scope>
    <source>
        <strain evidence="2">AVDCRST_MAG19</strain>
    </source>
</reference>
<protein>
    <submittedName>
        <fullName evidence="2">Uncharacterized protein</fullName>
    </submittedName>
</protein>
<evidence type="ECO:0000256" key="1">
    <source>
        <dbReference type="SAM" id="MobiDB-lite"/>
    </source>
</evidence>
<proteinExistence type="predicted"/>
<dbReference type="EMBL" id="CADCWL010000249">
    <property type="protein sequence ID" value="CAA9585182.1"/>
    <property type="molecule type" value="Genomic_DNA"/>
</dbReference>